<dbReference type="RefSeq" id="WP_006896026.1">
    <property type="nucleotide sequence ID" value="NZ_BANU01000010.1"/>
</dbReference>
<gene>
    <name evidence="1" type="ORF">GSI01S_10_02380</name>
</gene>
<evidence type="ECO:0008006" key="3">
    <source>
        <dbReference type="Google" id="ProtNLM"/>
    </source>
</evidence>
<dbReference type="InterPro" id="IPR057369">
    <property type="entry name" value="VG15"/>
</dbReference>
<dbReference type="Proteomes" id="UP000035083">
    <property type="component" value="Unassembled WGS sequence"/>
</dbReference>
<accession>L7LIE0</accession>
<dbReference type="EMBL" id="BANU01000010">
    <property type="protein sequence ID" value="GAC60644.1"/>
    <property type="molecule type" value="Genomic_DNA"/>
</dbReference>
<dbReference type="Pfam" id="PF25310">
    <property type="entry name" value="VG15"/>
    <property type="match status" value="1"/>
</dbReference>
<proteinExistence type="predicted"/>
<reference evidence="1 2" key="1">
    <citation type="submission" date="2012-12" db="EMBL/GenBank/DDBJ databases">
        <title>Whole genome shotgun sequence of Gordonia sihwensis NBRC 108236.</title>
        <authorList>
            <person name="Yoshida I."/>
            <person name="Hosoyama A."/>
            <person name="Tsuchikane K."/>
            <person name="Ando Y."/>
            <person name="Baba S."/>
            <person name="Ohji S."/>
            <person name="Hamada M."/>
            <person name="Tamura T."/>
            <person name="Yamazoe A."/>
            <person name="Yamazaki S."/>
            <person name="Fujita N."/>
        </authorList>
    </citation>
    <scope>NUCLEOTIDE SEQUENCE [LARGE SCALE GENOMIC DNA]</scope>
    <source>
        <strain evidence="1 2">NBRC 108236</strain>
    </source>
</reference>
<name>L7LIE0_9ACTN</name>
<comment type="caution">
    <text evidence="1">The sequence shown here is derived from an EMBL/GenBank/DDBJ whole genome shotgun (WGS) entry which is preliminary data.</text>
</comment>
<organism evidence="1 2">
    <name type="scientific">Gordonia sihwensis NBRC 108236</name>
    <dbReference type="NCBI Taxonomy" id="1223544"/>
    <lineage>
        <taxon>Bacteria</taxon>
        <taxon>Bacillati</taxon>
        <taxon>Actinomycetota</taxon>
        <taxon>Actinomycetes</taxon>
        <taxon>Mycobacteriales</taxon>
        <taxon>Gordoniaceae</taxon>
        <taxon>Gordonia</taxon>
    </lineage>
</organism>
<evidence type="ECO:0000313" key="1">
    <source>
        <dbReference type="EMBL" id="GAC60644.1"/>
    </source>
</evidence>
<protein>
    <recommendedName>
        <fullName evidence="3">Phage head morphogenesis domain-containing protein</fullName>
    </recommendedName>
</protein>
<dbReference type="AlphaFoldDB" id="L7LIE0"/>
<evidence type="ECO:0000313" key="2">
    <source>
        <dbReference type="Proteomes" id="UP000035083"/>
    </source>
</evidence>
<sequence length="221" mass="24331">MTPVEVRAILGELDRRLSAELARFWHRLAETSTSEFRDLVIAAYPELVTPYVSAAADLGAVWYDSQPSTNTRFSASPAELPPVEKLQSSASWALAVGNGDQAIALLTGSAERALFDGLRDTVLDNVGREPGARWARHASANACAFCRMLATRGADYLRESTADFKSHDACRCMAVPARPGQPLHEAPYVEEWRKQYQRARSEAGSGDPKQILNAWNRLIND</sequence>
<keyword evidence="2" id="KW-1185">Reference proteome</keyword>